<reference evidence="1" key="1">
    <citation type="journal article" date="2014" name="Front. Microbiol.">
        <title>High frequency of phylogenetically diverse reductive dehalogenase-homologous genes in deep subseafloor sedimentary metagenomes.</title>
        <authorList>
            <person name="Kawai M."/>
            <person name="Futagami T."/>
            <person name="Toyoda A."/>
            <person name="Takaki Y."/>
            <person name="Nishi S."/>
            <person name="Hori S."/>
            <person name="Arai W."/>
            <person name="Tsubouchi T."/>
            <person name="Morono Y."/>
            <person name="Uchiyama I."/>
            <person name="Ito T."/>
            <person name="Fujiyama A."/>
            <person name="Inagaki F."/>
            <person name="Takami H."/>
        </authorList>
    </citation>
    <scope>NUCLEOTIDE SEQUENCE</scope>
    <source>
        <strain evidence="1">Expedition CK06-06</strain>
    </source>
</reference>
<evidence type="ECO:0000313" key="1">
    <source>
        <dbReference type="EMBL" id="GAG00981.1"/>
    </source>
</evidence>
<feature type="non-terminal residue" evidence="1">
    <location>
        <position position="1"/>
    </location>
</feature>
<dbReference type="AlphaFoldDB" id="X0VKC1"/>
<gene>
    <name evidence="1" type="ORF">S01H1_37894</name>
</gene>
<accession>X0VKC1</accession>
<sequence length="64" mass="7133">RTSLGLHSGDKLEFVITETGKALLIPVTKKVDEVFGILHRPGRKPASIEEMDAAIKQKMREAFK</sequence>
<evidence type="ECO:0008006" key="2">
    <source>
        <dbReference type="Google" id="ProtNLM"/>
    </source>
</evidence>
<name>X0VKC1_9ZZZZ</name>
<comment type="caution">
    <text evidence="1">The sequence shown here is derived from an EMBL/GenBank/DDBJ whole genome shotgun (WGS) entry which is preliminary data.</text>
</comment>
<organism evidence="1">
    <name type="scientific">marine sediment metagenome</name>
    <dbReference type="NCBI Taxonomy" id="412755"/>
    <lineage>
        <taxon>unclassified sequences</taxon>
        <taxon>metagenomes</taxon>
        <taxon>ecological metagenomes</taxon>
    </lineage>
</organism>
<protein>
    <recommendedName>
        <fullName evidence="2">SpoVT-AbrB domain-containing protein</fullName>
    </recommendedName>
</protein>
<proteinExistence type="predicted"/>
<dbReference type="EMBL" id="BARS01023814">
    <property type="protein sequence ID" value="GAG00981.1"/>
    <property type="molecule type" value="Genomic_DNA"/>
</dbReference>